<evidence type="ECO:0000259" key="3">
    <source>
        <dbReference type="PROSITE" id="PS50966"/>
    </source>
</evidence>
<dbReference type="KEGG" id="cbq:AL705_01640"/>
<dbReference type="PANTHER" id="PTHR38133:SF1">
    <property type="entry name" value="SLR1429 PROTEIN"/>
    <property type="match status" value="1"/>
</dbReference>
<feature type="domain" description="SWIM-type" evidence="3">
    <location>
        <begin position="116"/>
        <end position="151"/>
    </location>
</feature>
<dbReference type="InterPro" id="IPR007527">
    <property type="entry name" value="Znf_SWIM"/>
</dbReference>
<gene>
    <name evidence="4" type="ORF">AL705_01640</name>
</gene>
<accession>A0A0M4LYK2</accession>
<evidence type="ECO:0000256" key="1">
    <source>
        <dbReference type="PROSITE-ProRule" id="PRU00325"/>
    </source>
</evidence>
<evidence type="ECO:0000256" key="2">
    <source>
        <dbReference type="SAM" id="MobiDB-lite"/>
    </source>
</evidence>
<dbReference type="AlphaFoldDB" id="A0A0M4LYK2"/>
<dbReference type="EMBL" id="CP012390">
    <property type="protein sequence ID" value="ALE18619.1"/>
    <property type="molecule type" value="Genomic_DNA"/>
</dbReference>
<keyword evidence="1" id="KW-0862">Zinc</keyword>
<name>A0A0M4LYK2_9ACTN</name>
<dbReference type="Proteomes" id="UP000068137">
    <property type="component" value="Chromosome"/>
</dbReference>
<keyword evidence="1" id="KW-0863">Zinc-finger</keyword>
<evidence type="ECO:0000313" key="4">
    <source>
        <dbReference type="EMBL" id="ALE18619.1"/>
    </source>
</evidence>
<sequence>MRGLVAQKKTGHFGRTWWGKQVERALEEPYRGQDGVVRHPHVARAKALARNGAILAMEHHGTTVAGEVQGSQLDPFAPTISGTPASTDTITEVRAAIARHPGSAEQIIAGSLPTFLEDLLPLHAHDLRCACTCPVSTGHCSHTLALGYLLVERMDRDSEWYLQLRGIALADVLVSADPLDEAAASDSTDEPDTSTTALRERRDTESGSASVRGQVPQGAAAHLITRPTLEPAQAQAPDSPIALDPQRYWALSGELPDLPNPLPNPAYHDLDPVQWMAAASTYTSDPVNKLTLESDLHDAWDYLVERDVSPTVTKEYSDE</sequence>
<dbReference type="PANTHER" id="PTHR38133">
    <property type="entry name" value="SLR1429 PROTEIN"/>
    <property type="match status" value="1"/>
</dbReference>
<keyword evidence="1" id="KW-0479">Metal-binding</keyword>
<organism evidence="4 5">
    <name type="scientific">Lawsonella clevelandensis</name>
    <dbReference type="NCBI Taxonomy" id="1528099"/>
    <lineage>
        <taxon>Bacteria</taxon>
        <taxon>Bacillati</taxon>
        <taxon>Actinomycetota</taxon>
        <taxon>Actinomycetes</taxon>
        <taxon>Mycobacteriales</taxon>
        <taxon>Lawsonellaceae</taxon>
        <taxon>Lawsonella</taxon>
    </lineage>
</organism>
<feature type="region of interest" description="Disordered" evidence="2">
    <location>
        <begin position="181"/>
        <end position="215"/>
    </location>
</feature>
<protein>
    <recommendedName>
        <fullName evidence="3">SWIM-type domain-containing protein</fullName>
    </recommendedName>
</protein>
<evidence type="ECO:0000313" key="5">
    <source>
        <dbReference type="Proteomes" id="UP000068137"/>
    </source>
</evidence>
<dbReference type="RefSeq" id="WP_053961533.1">
    <property type="nucleotide sequence ID" value="NZ_CP012390.1"/>
</dbReference>
<dbReference type="GO" id="GO:0008270">
    <property type="term" value="F:zinc ion binding"/>
    <property type="evidence" value="ECO:0007669"/>
    <property type="project" value="UniProtKB-KW"/>
</dbReference>
<dbReference type="PROSITE" id="PS50966">
    <property type="entry name" value="ZF_SWIM"/>
    <property type="match status" value="1"/>
</dbReference>
<reference evidence="4 5" key="1">
    <citation type="journal article" date="2015" name="Genome Announc.">
        <title>Complete Genome Sequences for Two Strains of a Novel Fastidious, Partially Acid-Fast, Gram-Positive Corynebacterineae Bacterium, Derived from Human Clinical Samples.</title>
        <authorList>
            <person name="Nicholson A.C."/>
            <person name="Bell M."/>
            <person name="Humrighouse B.W."/>
            <person name="McQuiston J.R."/>
        </authorList>
    </citation>
    <scope>NUCLEOTIDE SEQUENCE [LARGE SCALE GENOMIC DNA]</scope>
    <source>
        <strain evidence="4 5">X1698</strain>
    </source>
</reference>
<dbReference type="OrthoDB" id="188274at2"/>
<proteinExistence type="predicted"/>
<dbReference type="STRING" id="1528099.AL705_01640"/>